<dbReference type="InterPro" id="IPR018958">
    <property type="entry name" value="Knr4/Smi1-like_dom"/>
</dbReference>
<proteinExistence type="predicted"/>
<dbReference type="Pfam" id="PF09346">
    <property type="entry name" value="SMI1_KNR4"/>
    <property type="match status" value="1"/>
</dbReference>
<dbReference type="SUPFAM" id="SSF160631">
    <property type="entry name" value="SMI1/KNR4-like"/>
    <property type="match status" value="1"/>
</dbReference>
<evidence type="ECO:0000313" key="3">
    <source>
        <dbReference type="EMBL" id="MFC0628064.1"/>
    </source>
</evidence>
<evidence type="ECO:0000259" key="2">
    <source>
        <dbReference type="SMART" id="SM00860"/>
    </source>
</evidence>
<dbReference type="InterPro" id="IPR037883">
    <property type="entry name" value="Knr4/Smi1-like_sf"/>
</dbReference>
<organism evidence="3 4">
    <name type="scientific">Kribbella deserti</name>
    <dbReference type="NCBI Taxonomy" id="1926257"/>
    <lineage>
        <taxon>Bacteria</taxon>
        <taxon>Bacillati</taxon>
        <taxon>Actinomycetota</taxon>
        <taxon>Actinomycetes</taxon>
        <taxon>Propionibacteriales</taxon>
        <taxon>Kribbellaceae</taxon>
        <taxon>Kribbella</taxon>
    </lineage>
</organism>
<protein>
    <submittedName>
        <fullName evidence="3">SMI1/KNR4 family protein</fullName>
    </submittedName>
</protein>
<keyword evidence="1" id="KW-0732">Signal</keyword>
<feature type="signal peptide" evidence="1">
    <location>
        <begin position="1"/>
        <end position="25"/>
    </location>
</feature>
<dbReference type="RefSeq" id="WP_380053578.1">
    <property type="nucleotide sequence ID" value="NZ_JBHLTC010000037.1"/>
</dbReference>
<evidence type="ECO:0000313" key="4">
    <source>
        <dbReference type="Proteomes" id="UP001589890"/>
    </source>
</evidence>
<name>A0ABV6QTU8_9ACTN</name>
<evidence type="ECO:0000256" key="1">
    <source>
        <dbReference type="SAM" id="SignalP"/>
    </source>
</evidence>
<dbReference type="EMBL" id="JBHLTC010000037">
    <property type="protein sequence ID" value="MFC0628064.1"/>
    <property type="molecule type" value="Genomic_DNA"/>
</dbReference>
<keyword evidence="4" id="KW-1185">Reference proteome</keyword>
<dbReference type="Proteomes" id="UP001589890">
    <property type="component" value="Unassembled WGS sequence"/>
</dbReference>
<comment type="caution">
    <text evidence="3">The sequence shown here is derived from an EMBL/GenBank/DDBJ whole genome shotgun (WGS) entry which is preliminary data.</text>
</comment>
<accession>A0ABV6QTU8</accession>
<gene>
    <name evidence="3" type="ORF">ACFFGN_28600</name>
</gene>
<feature type="domain" description="Knr4/Smi1-like" evidence="2">
    <location>
        <begin position="30"/>
        <end position="167"/>
    </location>
</feature>
<feature type="chain" id="PRO_5045455309" evidence="1">
    <location>
        <begin position="26"/>
        <end position="214"/>
    </location>
</feature>
<dbReference type="SMART" id="SM00860">
    <property type="entry name" value="SMI1_KNR4"/>
    <property type="match status" value="1"/>
</dbReference>
<sequence>MPRSVTASWALIAEWLAANLPAAMAVVQAPASAEQIAQVEAAMERPLPADMVEWLRLADGMHWQTRHGSLLPTLHNPMGCEEILSHRDMLHSVYGRRPRPEDNDPAGTPVGEWLDAFLPMGNAIIGLTLFLDLRDGSRYGGVCEWDPEAGGFVDEPRWDSVAHLFAEVADALTTGAPVMSAYAAGGRGPGDRLPAMIPDLSDPDYLSWEGELGT</sequence>
<reference evidence="3 4" key="1">
    <citation type="submission" date="2024-09" db="EMBL/GenBank/DDBJ databases">
        <authorList>
            <person name="Sun Q."/>
            <person name="Mori K."/>
        </authorList>
    </citation>
    <scope>NUCLEOTIDE SEQUENCE [LARGE SCALE GENOMIC DNA]</scope>
    <source>
        <strain evidence="3 4">CGMCC 1.15906</strain>
    </source>
</reference>